<proteinExistence type="predicted"/>
<organism evidence="2 3">
    <name type="scientific">Cupriavidus basilensis</name>
    <dbReference type="NCBI Taxonomy" id="68895"/>
    <lineage>
        <taxon>Bacteria</taxon>
        <taxon>Pseudomonadati</taxon>
        <taxon>Pseudomonadota</taxon>
        <taxon>Betaproteobacteria</taxon>
        <taxon>Burkholderiales</taxon>
        <taxon>Burkholderiaceae</taxon>
        <taxon>Cupriavidus</taxon>
    </lineage>
</organism>
<protein>
    <submittedName>
        <fullName evidence="2">Uncharacterized protein</fullName>
    </submittedName>
</protein>
<dbReference type="EMBL" id="JARJLM010000484">
    <property type="protein sequence ID" value="MDF3837137.1"/>
    <property type="molecule type" value="Genomic_DNA"/>
</dbReference>
<keyword evidence="3" id="KW-1185">Reference proteome</keyword>
<sequence length="817" mass="87107">MTCTNCGGMDHALSRCPWPLVSGLCQKAPLTATPKPDTNHSRMPVPDIPDGCEMTRNWSVTVAAEGQDVLTLSSNGYSGLRDLDPWESTIRGCAQHLLAFIGHAGDHSQGEQAGVPAGYRLQPISEFDAYQDVLRQIGEAERDKAQLQVVLEQFLQADALLRIIKGKHSAGILRLPQADLERVDAYLRAVGTPIEAVQDGHRDPTIDCTDCLDSGRECECALAPIPQPSAAPPIPACRANPIDMVLHCPCCGVQHIDAPEETQQRYYAADLGKPLTIWTNPPHRSHLCHGCGHIWRPADVPTNGVASVKTKGKDDSPLAQSAPAEILRLHRVVAGLRQMLEAETRRADGAVTLSNATQDQLAAINAGSKGEGVREALAHLVHGMRWWARQEDGIPAEVAPAFNQAMLMLGWSYSSQTDLDALAATQPSASAQQAAPADDDPTTKSQYRRMFGAACSDLGLINEKLGLDPNDGGAEPILDAIDELRSAGETVPRTTLDRWLELLIGLSVQDGVEDVIREIRAILAAPAPSASPAERTALIPGLLKPEGAAPSPVLVTPADVDKLVPPAAEGANEVNAEAVNAGHNGAEGNLSSAANADPHGGLHAMGAELHDRRSLATVQAIRSGSPAALTDEAVDADDMAYIARLRNGSKTWLGFSKYRWDRLDSTWDKRVATSPAATQPSAKAEQDEAVIGVGDGRGKLFVRGPYEAIRRVRGFIFDAEKWRGQQAQSVKVLHGGDIAAGLFQFVEGRGWVEVGKQFAGCPSVVTLYHAAGWPINAAEQPSEDKPRSCSGTPDSCPDNEGYGCYCSDAAIAKGEGK</sequence>
<evidence type="ECO:0000313" key="2">
    <source>
        <dbReference type="EMBL" id="MDF3837137.1"/>
    </source>
</evidence>
<name>A0ABT6AWZ0_9BURK</name>
<evidence type="ECO:0000256" key="1">
    <source>
        <dbReference type="SAM" id="MobiDB-lite"/>
    </source>
</evidence>
<comment type="caution">
    <text evidence="2">The sequence shown here is derived from an EMBL/GenBank/DDBJ whole genome shotgun (WGS) entry which is preliminary data.</text>
</comment>
<dbReference type="RefSeq" id="WP_276267427.1">
    <property type="nucleotide sequence ID" value="NZ_JARJLM010000484.1"/>
</dbReference>
<accession>A0ABT6AWZ0</accession>
<dbReference type="Proteomes" id="UP001216674">
    <property type="component" value="Unassembled WGS sequence"/>
</dbReference>
<evidence type="ECO:0000313" key="3">
    <source>
        <dbReference type="Proteomes" id="UP001216674"/>
    </source>
</evidence>
<reference evidence="2 3" key="1">
    <citation type="submission" date="2023-03" db="EMBL/GenBank/DDBJ databases">
        <title>Draft assemblies of triclosan tolerant bacteria isolated from returned activated sludge.</title>
        <authorList>
            <person name="Van Hamelsveld S."/>
        </authorList>
    </citation>
    <scope>NUCLEOTIDE SEQUENCE [LARGE SCALE GENOMIC DNA]</scope>
    <source>
        <strain evidence="2 3">GW210010_S58</strain>
    </source>
</reference>
<feature type="compositionally biased region" description="Low complexity" evidence="1">
    <location>
        <begin position="425"/>
        <end position="436"/>
    </location>
</feature>
<feature type="region of interest" description="Disordered" evidence="1">
    <location>
        <begin position="778"/>
        <end position="801"/>
    </location>
</feature>
<feature type="region of interest" description="Disordered" evidence="1">
    <location>
        <begin position="425"/>
        <end position="444"/>
    </location>
</feature>
<gene>
    <name evidence="2" type="ORF">P3W85_29900</name>
</gene>